<dbReference type="Proteomes" id="UP000554726">
    <property type="component" value="Unassembled WGS sequence"/>
</dbReference>
<name>A0ABR6JQB6_9XANT</name>
<accession>A0ABR6JQB6</accession>
<organism evidence="1 2">
    <name type="scientific">Xanthomonas cannabis</name>
    <dbReference type="NCBI Taxonomy" id="1885674"/>
    <lineage>
        <taxon>Bacteria</taxon>
        <taxon>Pseudomonadati</taxon>
        <taxon>Pseudomonadota</taxon>
        <taxon>Gammaproteobacteria</taxon>
        <taxon>Lysobacterales</taxon>
        <taxon>Lysobacteraceae</taxon>
        <taxon>Xanthomonas</taxon>
    </lineage>
</organism>
<evidence type="ECO:0000313" key="2">
    <source>
        <dbReference type="Proteomes" id="UP000554726"/>
    </source>
</evidence>
<protein>
    <submittedName>
        <fullName evidence="1">Uncharacterized protein</fullName>
    </submittedName>
</protein>
<dbReference type="EMBL" id="JACHNS010000006">
    <property type="protein sequence ID" value="MBB4594496.1"/>
    <property type="molecule type" value="Genomic_DNA"/>
</dbReference>
<keyword evidence="2" id="KW-1185">Reference proteome</keyword>
<gene>
    <name evidence="1" type="ORF">FHR60_003197</name>
</gene>
<comment type="caution">
    <text evidence="1">The sequence shown here is derived from an EMBL/GenBank/DDBJ whole genome shotgun (WGS) entry which is preliminary data.</text>
</comment>
<evidence type="ECO:0000313" key="1">
    <source>
        <dbReference type="EMBL" id="MBB4594496.1"/>
    </source>
</evidence>
<proteinExistence type="predicted"/>
<sequence>MGEYLLTAHVCPLHGKFVPELLVSRPGGITLRRHCLPGAAFADRDTAYDYARQSMALCQVSSTGLVTLSNVSLA</sequence>
<reference evidence="1 2" key="1">
    <citation type="submission" date="2020-08" db="EMBL/GenBank/DDBJ databases">
        <title>Studying the diversity of plant-associated saprophytic bacteria and their role in host health and plant-pathogen interactions.</title>
        <authorList>
            <person name="Potnis N."/>
        </authorList>
    </citation>
    <scope>NUCLEOTIDE SEQUENCE [LARGE SCALE GENOMIC DNA]</scope>
    <source>
        <strain evidence="1 2">F16</strain>
    </source>
</reference>